<proteinExistence type="predicted"/>
<comment type="caution">
    <text evidence="2">The sequence shown here is derived from an EMBL/GenBank/DDBJ whole genome shotgun (WGS) entry which is preliminary data.</text>
</comment>
<protein>
    <submittedName>
        <fullName evidence="2">DUF58 domain-containing protein</fullName>
    </submittedName>
</protein>
<dbReference type="PANTHER" id="PTHR33608">
    <property type="entry name" value="BLL2464 PROTEIN"/>
    <property type="match status" value="1"/>
</dbReference>
<gene>
    <name evidence="2" type="ORF">DXX94_05280</name>
</gene>
<reference evidence="3" key="1">
    <citation type="submission" date="2018-08" db="EMBL/GenBank/DDBJ databases">
        <title>Thalassotalea euphylliae genome.</title>
        <authorList>
            <person name="Summers S."/>
            <person name="Rice S.A."/>
            <person name="Freckelton M.L."/>
            <person name="Nedved B.T."/>
            <person name="Hadfield M.G."/>
        </authorList>
    </citation>
    <scope>NUCLEOTIDE SEQUENCE [LARGE SCALE GENOMIC DNA]</scope>
    <source>
        <strain evidence="3">H3</strain>
    </source>
</reference>
<dbReference type="RefSeq" id="WP_116014326.1">
    <property type="nucleotide sequence ID" value="NZ_QUOT01000001.1"/>
</dbReference>
<dbReference type="InterPro" id="IPR036465">
    <property type="entry name" value="vWFA_dom_sf"/>
</dbReference>
<dbReference type="SUPFAM" id="SSF53300">
    <property type="entry name" value="vWA-like"/>
    <property type="match status" value="1"/>
</dbReference>
<dbReference type="PANTHER" id="PTHR33608:SF12">
    <property type="entry name" value="DUF58 DOMAIN-CONTAINING PROTEIN"/>
    <property type="match status" value="1"/>
</dbReference>
<dbReference type="Pfam" id="PF01882">
    <property type="entry name" value="DUF58"/>
    <property type="match status" value="1"/>
</dbReference>
<dbReference type="AlphaFoldDB" id="A0A3E0U0E3"/>
<sequence>MKWFSRAADTGKFAAITQTLNELQSDGLTLSIEELLRYQSKTSLIDLKASRNQQSRMSGNYLSRSKGRGMEFDEVRHYQHGDDIRAIDWRVTARTGKTHTKLYREEIERPVLVATDLSTSMLFGSQLLCKSVQAAHIAALVAWHAKARGDRLGGMVFNETSHQECKPRSRKQGVLHYLHHLVTMHAASFANQQALAARDFVSAFADNCQRLRQLAKPGSLVYLITDGHAIGSESVRHLSQLSRHCELIVCLITDPLEMALPSSDQRLNVAMTDGEQRQQVTLGDQHAAQNYQSKVDGLMAARKQLFRQAGARLLILSAGESLEQQLIDGAHQWIR</sequence>
<dbReference type="EMBL" id="QUOT01000001">
    <property type="protein sequence ID" value="REL30160.1"/>
    <property type="molecule type" value="Genomic_DNA"/>
</dbReference>
<organism evidence="2 3">
    <name type="scientific">Thalassotalea euphylliae</name>
    <dbReference type="NCBI Taxonomy" id="1655234"/>
    <lineage>
        <taxon>Bacteria</taxon>
        <taxon>Pseudomonadati</taxon>
        <taxon>Pseudomonadota</taxon>
        <taxon>Gammaproteobacteria</taxon>
        <taxon>Alteromonadales</taxon>
        <taxon>Colwelliaceae</taxon>
        <taxon>Thalassotalea</taxon>
    </lineage>
</organism>
<dbReference type="InterPro" id="IPR002881">
    <property type="entry name" value="DUF58"/>
</dbReference>
<feature type="domain" description="DUF58" evidence="1">
    <location>
        <begin position="74"/>
        <end position="289"/>
    </location>
</feature>
<evidence type="ECO:0000259" key="1">
    <source>
        <dbReference type="Pfam" id="PF01882"/>
    </source>
</evidence>
<dbReference type="Proteomes" id="UP000256899">
    <property type="component" value="Unassembled WGS sequence"/>
</dbReference>
<evidence type="ECO:0000313" key="2">
    <source>
        <dbReference type="EMBL" id="REL30160.1"/>
    </source>
</evidence>
<name>A0A3E0U0E3_9GAMM</name>
<evidence type="ECO:0000313" key="3">
    <source>
        <dbReference type="Proteomes" id="UP000256899"/>
    </source>
</evidence>
<accession>A0A3E0U0E3</accession>
<keyword evidence="3" id="KW-1185">Reference proteome</keyword>